<reference evidence="1" key="1">
    <citation type="submission" date="2018-05" db="EMBL/GenBank/DDBJ databases">
        <authorList>
            <person name="Lanie J.A."/>
            <person name="Ng W.-L."/>
            <person name="Kazmierczak K.M."/>
            <person name="Andrzejewski T.M."/>
            <person name="Davidsen T.M."/>
            <person name="Wayne K.J."/>
            <person name="Tettelin H."/>
            <person name="Glass J.I."/>
            <person name="Rusch D."/>
            <person name="Podicherti R."/>
            <person name="Tsui H.-C.T."/>
            <person name="Winkler M.E."/>
        </authorList>
    </citation>
    <scope>NUCLEOTIDE SEQUENCE</scope>
</reference>
<organism evidence="1">
    <name type="scientific">marine metagenome</name>
    <dbReference type="NCBI Taxonomy" id="408172"/>
    <lineage>
        <taxon>unclassified sequences</taxon>
        <taxon>metagenomes</taxon>
        <taxon>ecological metagenomes</taxon>
    </lineage>
</organism>
<dbReference type="AlphaFoldDB" id="A0A382YPD2"/>
<proteinExistence type="predicted"/>
<dbReference type="EMBL" id="UINC01177434">
    <property type="protein sequence ID" value="SVD85074.1"/>
    <property type="molecule type" value="Genomic_DNA"/>
</dbReference>
<name>A0A382YPD2_9ZZZZ</name>
<sequence length="52" mass="5822">VTEPLLQSLGISYRKLSDPSTVAHEVQQAQTLAESSLRPVALLLTRDLMWEE</sequence>
<feature type="non-terminal residue" evidence="1">
    <location>
        <position position="1"/>
    </location>
</feature>
<accession>A0A382YPD2</accession>
<gene>
    <name evidence="1" type="ORF">METZ01_LOCUS437928</name>
</gene>
<protein>
    <recommendedName>
        <fullName evidence="2">Thiamine pyrophosphate enzyme N-terminal TPP-binding domain-containing protein</fullName>
    </recommendedName>
</protein>
<evidence type="ECO:0008006" key="2">
    <source>
        <dbReference type="Google" id="ProtNLM"/>
    </source>
</evidence>
<evidence type="ECO:0000313" key="1">
    <source>
        <dbReference type="EMBL" id="SVD85074.1"/>
    </source>
</evidence>